<organism evidence="2 3">
    <name type="scientific">Devosia yakushimensis</name>
    <dbReference type="NCBI Taxonomy" id="470028"/>
    <lineage>
        <taxon>Bacteria</taxon>
        <taxon>Pseudomonadati</taxon>
        <taxon>Pseudomonadota</taxon>
        <taxon>Alphaproteobacteria</taxon>
        <taxon>Hyphomicrobiales</taxon>
        <taxon>Devosiaceae</taxon>
        <taxon>Devosia</taxon>
    </lineage>
</organism>
<name>A0ABQ5UH51_9HYPH</name>
<evidence type="ECO:0000313" key="2">
    <source>
        <dbReference type="EMBL" id="GLQ11404.1"/>
    </source>
</evidence>
<gene>
    <name evidence="2" type="ORF">GCM10007913_33360</name>
</gene>
<sequence length="77" mass="8486">MRQINARKKAGQGVEDPDQPGETVAASPVVPLAALGTNPSGHCQRARDNWRKPYLIMTVKLIFMESCHRDEPKNNSG</sequence>
<dbReference type="EMBL" id="BSNG01000001">
    <property type="protein sequence ID" value="GLQ11404.1"/>
    <property type="molecule type" value="Genomic_DNA"/>
</dbReference>
<feature type="compositionally biased region" description="Low complexity" evidence="1">
    <location>
        <begin position="24"/>
        <end position="35"/>
    </location>
</feature>
<feature type="compositionally biased region" description="Basic residues" evidence="1">
    <location>
        <begin position="1"/>
        <end position="10"/>
    </location>
</feature>
<feature type="region of interest" description="Disordered" evidence="1">
    <location>
        <begin position="1"/>
        <end position="44"/>
    </location>
</feature>
<comment type="caution">
    <text evidence="2">The sequence shown here is derived from an EMBL/GenBank/DDBJ whole genome shotgun (WGS) entry which is preliminary data.</text>
</comment>
<reference evidence="2" key="2">
    <citation type="submission" date="2023-01" db="EMBL/GenBank/DDBJ databases">
        <title>Draft genome sequence of Devosia yakushimensis strain NBRC 103855.</title>
        <authorList>
            <person name="Sun Q."/>
            <person name="Mori K."/>
        </authorList>
    </citation>
    <scope>NUCLEOTIDE SEQUENCE</scope>
    <source>
        <strain evidence="2">NBRC 103855</strain>
    </source>
</reference>
<keyword evidence="3" id="KW-1185">Reference proteome</keyword>
<protein>
    <submittedName>
        <fullName evidence="2">Uncharacterized protein</fullName>
    </submittedName>
</protein>
<accession>A0ABQ5UH51</accession>
<evidence type="ECO:0000256" key="1">
    <source>
        <dbReference type="SAM" id="MobiDB-lite"/>
    </source>
</evidence>
<proteinExistence type="predicted"/>
<evidence type="ECO:0000313" key="3">
    <source>
        <dbReference type="Proteomes" id="UP001161406"/>
    </source>
</evidence>
<dbReference type="Proteomes" id="UP001161406">
    <property type="component" value="Unassembled WGS sequence"/>
</dbReference>
<reference evidence="2" key="1">
    <citation type="journal article" date="2014" name="Int. J. Syst. Evol. Microbiol.">
        <title>Complete genome of a new Firmicutes species belonging to the dominant human colonic microbiota ('Ruminococcus bicirculans') reveals two chromosomes and a selective capacity to utilize plant glucans.</title>
        <authorList>
            <consortium name="NISC Comparative Sequencing Program"/>
            <person name="Wegmann U."/>
            <person name="Louis P."/>
            <person name="Goesmann A."/>
            <person name="Henrissat B."/>
            <person name="Duncan S.H."/>
            <person name="Flint H.J."/>
        </authorList>
    </citation>
    <scope>NUCLEOTIDE SEQUENCE</scope>
    <source>
        <strain evidence="2">NBRC 103855</strain>
    </source>
</reference>